<dbReference type="Gene3D" id="1.25.40.420">
    <property type="match status" value="1"/>
</dbReference>
<dbReference type="PROSITE" id="PS51886">
    <property type="entry name" value="TLDC"/>
    <property type="match status" value="1"/>
</dbReference>
<protein>
    <recommendedName>
        <fullName evidence="1">TLDc domain-containing protein</fullName>
    </recommendedName>
</protein>
<sequence length="377" mass="43593">MLVACEFLLEELVKYLESYFVKEAHWLCLHFALVYRKCFQINMLQELQNWCNDILVKYPIKVFDSEDFTSLQENALISLIKRDDLQMEEIKIWNYVIKWGIAQHSNLPSDAKDWSNENFKTLKITLQNFLPHIRYFQISGDDIYNNVKPFKQILEKTLWNDIKIRLMALNQPMTSTILSPRIISAKTLPTRCADPFSKVINEAHAAEIASWIDNKSDTYSIADNPYEFKLLLRGSRDGFTVESFWNLCNKKTKIVVVVKVKDSDEILGGYNPIGWEYSDTKQIKNCNECFIFSLKNGTIKKSILSRIKNPKGAIGNSCNGFGFINGFAIGGYEGCCIYAEENLKYKKVRDASTYDDTGFSEFTTDEYEIFQILQKVS</sequence>
<dbReference type="InterPro" id="IPR011705">
    <property type="entry name" value="BACK"/>
</dbReference>
<dbReference type="Pfam" id="PF07707">
    <property type="entry name" value="BACK"/>
    <property type="match status" value="1"/>
</dbReference>
<dbReference type="Pfam" id="PF07534">
    <property type="entry name" value="TLD"/>
    <property type="match status" value="1"/>
</dbReference>
<evidence type="ECO:0000259" key="1">
    <source>
        <dbReference type="PROSITE" id="PS51886"/>
    </source>
</evidence>
<reference evidence="2 3" key="1">
    <citation type="submission" date="2018-06" db="EMBL/GenBank/DDBJ databases">
        <title>Comparative genomics reveals the genomic features of Rhizophagus irregularis, R. cerebriforme, R. diaphanum and Gigaspora rosea, and their symbiotic lifestyle signature.</title>
        <authorList>
            <person name="Morin E."/>
            <person name="San Clemente H."/>
            <person name="Chen E.C.H."/>
            <person name="De La Providencia I."/>
            <person name="Hainaut M."/>
            <person name="Kuo A."/>
            <person name="Kohler A."/>
            <person name="Murat C."/>
            <person name="Tang N."/>
            <person name="Roy S."/>
            <person name="Loubradou J."/>
            <person name="Henrissat B."/>
            <person name="Grigoriev I.V."/>
            <person name="Corradi N."/>
            <person name="Roux C."/>
            <person name="Martin F.M."/>
        </authorList>
    </citation>
    <scope>NUCLEOTIDE SEQUENCE [LARGE SCALE GENOMIC DNA]</scope>
    <source>
        <strain evidence="2 3">DAOM 194757</strain>
    </source>
</reference>
<dbReference type="EMBL" id="QKWP01000762">
    <property type="protein sequence ID" value="RIB15213.1"/>
    <property type="molecule type" value="Genomic_DNA"/>
</dbReference>
<keyword evidence="3" id="KW-1185">Reference proteome</keyword>
<dbReference type="PANTHER" id="PTHR45774:SF3">
    <property type="entry name" value="BTB (POZ) DOMAIN-CONTAINING 2B-RELATED"/>
    <property type="match status" value="1"/>
</dbReference>
<dbReference type="AlphaFoldDB" id="A0A397V5J6"/>
<gene>
    <name evidence="2" type="ORF">C2G38_2039560</name>
</gene>
<dbReference type="OrthoDB" id="5430411at2759"/>
<proteinExistence type="predicted"/>
<evidence type="ECO:0000313" key="2">
    <source>
        <dbReference type="EMBL" id="RIB15213.1"/>
    </source>
</evidence>
<name>A0A397V5J6_9GLOM</name>
<feature type="domain" description="TLDc" evidence="1">
    <location>
        <begin position="198"/>
        <end position="373"/>
    </location>
</feature>
<dbReference type="InterPro" id="IPR006571">
    <property type="entry name" value="TLDc_dom"/>
</dbReference>
<comment type="caution">
    <text evidence="2">The sequence shown here is derived from an EMBL/GenBank/DDBJ whole genome shotgun (WGS) entry which is preliminary data.</text>
</comment>
<evidence type="ECO:0000313" key="3">
    <source>
        <dbReference type="Proteomes" id="UP000266673"/>
    </source>
</evidence>
<dbReference type="PANTHER" id="PTHR45774">
    <property type="entry name" value="BTB/POZ DOMAIN-CONTAINING"/>
    <property type="match status" value="1"/>
</dbReference>
<dbReference type="Proteomes" id="UP000266673">
    <property type="component" value="Unassembled WGS sequence"/>
</dbReference>
<accession>A0A397V5J6</accession>
<organism evidence="2 3">
    <name type="scientific">Gigaspora rosea</name>
    <dbReference type="NCBI Taxonomy" id="44941"/>
    <lineage>
        <taxon>Eukaryota</taxon>
        <taxon>Fungi</taxon>
        <taxon>Fungi incertae sedis</taxon>
        <taxon>Mucoromycota</taxon>
        <taxon>Glomeromycotina</taxon>
        <taxon>Glomeromycetes</taxon>
        <taxon>Diversisporales</taxon>
        <taxon>Gigasporaceae</taxon>
        <taxon>Gigaspora</taxon>
    </lineage>
</organism>